<proteinExistence type="predicted"/>
<accession>L9X782</accession>
<feature type="compositionally biased region" description="Basic and acidic residues" evidence="1">
    <location>
        <begin position="124"/>
        <end position="144"/>
    </location>
</feature>
<reference evidence="3 4" key="1">
    <citation type="journal article" date="2014" name="PLoS Genet.">
        <title>Phylogenetically driven sequencing of extremely halophilic archaea reveals strategies for static and dynamic osmo-response.</title>
        <authorList>
            <person name="Becker E.A."/>
            <person name="Seitzer P.M."/>
            <person name="Tritt A."/>
            <person name="Larsen D."/>
            <person name="Krusor M."/>
            <person name="Yao A.I."/>
            <person name="Wu D."/>
            <person name="Madern D."/>
            <person name="Eisen J.A."/>
            <person name="Darling A.E."/>
            <person name="Facciotti M.T."/>
        </authorList>
    </citation>
    <scope>NUCLEOTIDE SEQUENCE [LARGE SCALE GENOMIC DNA]</scope>
    <source>
        <strain evidence="3 4">DSM 10524</strain>
    </source>
</reference>
<keyword evidence="2" id="KW-1133">Transmembrane helix</keyword>
<evidence type="ECO:0000256" key="1">
    <source>
        <dbReference type="SAM" id="MobiDB-lite"/>
    </source>
</evidence>
<dbReference type="Proteomes" id="UP000011688">
    <property type="component" value="Unassembled WGS sequence"/>
</dbReference>
<dbReference type="AlphaFoldDB" id="L9X782"/>
<comment type="caution">
    <text evidence="3">The sequence shown here is derived from an EMBL/GenBank/DDBJ whole genome shotgun (WGS) entry which is preliminary data.</text>
</comment>
<dbReference type="EMBL" id="AOIB01000027">
    <property type="protein sequence ID" value="ELY56468.1"/>
    <property type="molecule type" value="Genomic_DNA"/>
</dbReference>
<dbReference type="InterPro" id="IPR015943">
    <property type="entry name" value="WD40/YVTN_repeat-like_dom_sf"/>
</dbReference>
<dbReference type="SUPFAM" id="SSF50969">
    <property type="entry name" value="YVTN repeat-like/Quinoprotein amine dehydrogenase"/>
    <property type="match status" value="1"/>
</dbReference>
<dbReference type="OrthoDB" id="320255at2157"/>
<dbReference type="Gene3D" id="2.130.10.10">
    <property type="entry name" value="YVTN repeat-like/Quinoprotein amine dehydrogenase"/>
    <property type="match status" value="1"/>
</dbReference>
<feature type="transmembrane region" description="Helical" evidence="2">
    <location>
        <begin position="20"/>
        <end position="36"/>
    </location>
</feature>
<dbReference type="STRING" id="1227497.C491_13052"/>
<sequence length="503" mass="51842">MATNTEPSGFGRFFQQYTKTWMHAVATAGLTAFGLLSFVHRGFVLLALACYIVPPIVLYITRRGDDASGNSMSPTDAALAEQSESNGNERNGDERIEPEDRSAPESGADSLGPPPAEPGARADSPNERERESLEDSPTDDREPGVEAEPETQSEPAPSSEPTPDAEPSTESAGAAAPEPDPNESAGEPEPAAADATSPSEPHDEDETGSEPEAEPEWRHADAPTDATLLDTAVAGSSAVAVGEGGVVTMTDGEEWSITLEDGPAAQGQALHGVDATEDGEVAWVAGDGGAVGRLELDSGRHTDFSAPGDRTDNLAGIAVAGAAGDETVLLINGSGEVLGGRYRDGDCSWDEPLQPGSGSSLSDVVLDGEVGYCCDTNDGVFATDDGGESFEPIGIDDANGTPTGLAAGEDDTCHLCTDAGVVHRYDGSRWTPERVCEDALSGIARAGDRLAVCTADGAIYERDDPTDDWERADADAEGGLEAIALGDGLGVAVGGEGTTIERR</sequence>
<dbReference type="eggNOG" id="arCOG09128">
    <property type="taxonomic scope" value="Archaea"/>
</dbReference>
<dbReference type="RefSeq" id="WP_005556929.1">
    <property type="nucleotide sequence ID" value="NZ_AOIB01000027.1"/>
</dbReference>
<feature type="compositionally biased region" description="Polar residues" evidence="1">
    <location>
        <begin position="152"/>
        <end position="161"/>
    </location>
</feature>
<name>L9X782_9EURY</name>
<feature type="transmembrane region" description="Helical" evidence="2">
    <location>
        <begin position="43"/>
        <end position="61"/>
    </location>
</feature>
<organism evidence="3 4">
    <name type="scientific">Natronococcus amylolyticus DSM 10524</name>
    <dbReference type="NCBI Taxonomy" id="1227497"/>
    <lineage>
        <taxon>Archaea</taxon>
        <taxon>Methanobacteriati</taxon>
        <taxon>Methanobacteriota</taxon>
        <taxon>Stenosarchaea group</taxon>
        <taxon>Halobacteria</taxon>
        <taxon>Halobacteriales</taxon>
        <taxon>Natrialbaceae</taxon>
        <taxon>Natronococcus</taxon>
    </lineage>
</organism>
<evidence type="ECO:0008006" key="5">
    <source>
        <dbReference type="Google" id="ProtNLM"/>
    </source>
</evidence>
<keyword evidence="4" id="KW-1185">Reference proteome</keyword>
<feature type="compositionally biased region" description="Basic and acidic residues" evidence="1">
    <location>
        <begin position="90"/>
        <end position="103"/>
    </location>
</feature>
<keyword evidence="2" id="KW-0812">Transmembrane</keyword>
<gene>
    <name evidence="3" type="ORF">C491_13052</name>
</gene>
<evidence type="ECO:0000313" key="4">
    <source>
        <dbReference type="Proteomes" id="UP000011688"/>
    </source>
</evidence>
<feature type="region of interest" description="Disordered" evidence="1">
    <location>
        <begin position="66"/>
        <end position="220"/>
    </location>
</feature>
<evidence type="ECO:0000256" key="2">
    <source>
        <dbReference type="SAM" id="Phobius"/>
    </source>
</evidence>
<evidence type="ECO:0000313" key="3">
    <source>
        <dbReference type="EMBL" id="ELY56468.1"/>
    </source>
</evidence>
<protein>
    <recommendedName>
        <fullName evidence="5">Photosynthesis system II assembly factor Ycf48/Hcf136-like domain-containing protein</fullName>
    </recommendedName>
</protein>
<feature type="compositionally biased region" description="Acidic residues" evidence="1">
    <location>
        <begin position="202"/>
        <end position="214"/>
    </location>
</feature>
<dbReference type="InterPro" id="IPR011044">
    <property type="entry name" value="Quino_amine_DH_bsu"/>
</dbReference>
<keyword evidence="2" id="KW-0472">Membrane</keyword>